<evidence type="ECO:0000256" key="6">
    <source>
        <dbReference type="ARBA" id="ARBA00023211"/>
    </source>
</evidence>
<gene>
    <name evidence="9" type="ORF">HHU12_12355</name>
</gene>
<keyword evidence="5" id="KW-0378">Hydrolase</keyword>
<keyword evidence="6" id="KW-0464">Manganese</keyword>
<evidence type="ECO:0000256" key="1">
    <source>
        <dbReference type="ARBA" id="ARBA00001326"/>
    </source>
</evidence>
<feature type="domain" description="Damage-control phosphatase ARMT1-like metal-binding" evidence="8">
    <location>
        <begin position="27"/>
        <end position="363"/>
    </location>
</feature>
<comment type="cofactor">
    <cofactor evidence="2">
        <name>Mn(2+)</name>
        <dbReference type="ChEBI" id="CHEBI:29035"/>
    </cofactor>
</comment>
<proteinExistence type="inferred from homology"/>
<dbReference type="InterPro" id="IPR036075">
    <property type="entry name" value="ARMT-1-like_metal-bd_sf"/>
</dbReference>
<comment type="caution">
    <text evidence="9">The sequence shown here is derived from an EMBL/GenBank/DDBJ whole genome shotgun (WGS) entry which is preliminary data.</text>
</comment>
<keyword evidence="10" id="KW-1185">Reference proteome</keyword>
<evidence type="ECO:0000256" key="5">
    <source>
        <dbReference type="ARBA" id="ARBA00022801"/>
    </source>
</evidence>
<dbReference type="GO" id="GO:0016791">
    <property type="term" value="F:phosphatase activity"/>
    <property type="evidence" value="ECO:0007669"/>
    <property type="project" value="TreeGrafter"/>
</dbReference>
<evidence type="ECO:0000256" key="7">
    <source>
        <dbReference type="ARBA" id="ARBA00048809"/>
    </source>
</evidence>
<evidence type="ECO:0000259" key="8">
    <source>
        <dbReference type="Pfam" id="PF01937"/>
    </source>
</evidence>
<dbReference type="SUPFAM" id="SSF111321">
    <property type="entry name" value="AF1104-like"/>
    <property type="match status" value="1"/>
</dbReference>
<dbReference type="PANTHER" id="PTHR12260">
    <property type="entry name" value="DAMAGE-CONTROL PHOSPHATASE ARMT1"/>
    <property type="match status" value="1"/>
</dbReference>
<dbReference type="InterPro" id="IPR002791">
    <property type="entry name" value="ARMT1-like_metal-bd"/>
</dbReference>
<keyword evidence="9" id="KW-0489">Methyltransferase</keyword>
<keyword evidence="9" id="KW-0808">Transferase</keyword>
<keyword evidence="4" id="KW-0479">Metal-binding</keyword>
<evidence type="ECO:0000313" key="10">
    <source>
        <dbReference type="Proteomes" id="UP000576082"/>
    </source>
</evidence>
<dbReference type="Pfam" id="PF01937">
    <property type="entry name" value="ARMT1-like_dom"/>
    <property type="match status" value="1"/>
</dbReference>
<evidence type="ECO:0000256" key="2">
    <source>
        <dbReference type="ARBA" id="ARBA00001936"/>
    </source>
</evidence>
<dbReference type="Gene3D" id="3.40.50.10880">
    <property type="entry name" value="Uncharacterised protein PF01937, DUF89, domain 3"/>
    <property type="match status" value="1"/>
</dbReference>
<dbReference type="AlphaFoldDB" id="A0A7X9P3G6"/>
<comment type="catalytic activity">
    <reaction evidence="7">
        <text>beta-D-fructose 6-phosphate = dihydroxyacetone + D-glyceraldehyde 3-phosphate</text>
        <dbReference type="Rhea" id="RHEA:28002"/>
        <dbReference type="ChEBI" id="CHEBI:16016"/>
        <dbReference type="ChEBI" id="CHEBI:57634"/>
        <dbReference type="ChEBI" id="CHEBI:59776"/>
    </reaction>
</comment>
<evidence type="ECO:0000256" key="3">
    <source>
        <dbReference type="ARBA" id="ARBA00009519"/>
    </source>
</evidence>
<name>A0A7X9P3G6_9BACT</name>
<accession>A0A7X9P3G6</accession>
<dbReference type="GO" id="GO:0046872">
    <property type="term" value="F:metal ion binding"/>
    <property type="evidence" value="ECO:0007669"/>
    <property type="project" value="UniProtKB-KW"/>
</dbReference>
<reference evidence="9 10" key="1">
    <citation type="submission" date="2020-04" db="EMBL/GenBank/DDBJ databases">
        <title>Flammeovirga sp. SR4, a novel species isolated from seawater.</title>
        <authorList>
            <person name="Wang X."/>
        </authorList>
    </citation>
    <scope>NUCLEOTIDE SEQUENCE [LARGE SCALE GENOMIC DNA]</scope>
    <source>
        <strain evidence="9 10">ATCC 23126</strain>
    </source>
</reference>
<dbReference type="GO" id="GO:0008168">
    <property type="term" value="F:methyltransferase activity"/>
    <property type="evidence" value="ECO:0007669"/>
    <property type="project" value="UniProtKB-KW"/>
</dbReference>
<comment type="catalytic activity">
    <reaction evidence="1">
        <text>beta-D-fructose 1-phosphate + H2O = D-fructose + phosphate</text>
        <dbReference type="Rhea" id="RHEA:35603"/>
        <dbReference type="ChEBI" id="CHEBI:15377"/>
        <dbReference type="ChEBI" id="CHEBI:37721"/>
        <dbReference type="ChEBI" id="CHEBI:43474"/>
        <dbReference type="ChEBI" id="CHEBI:138881"/>
    </reaction>
</comment>
<dbReference type="GO" id="GO:0032259">
    <property type="term" value="P:methylation"/>
    <property type="evidence" value="ECO:0007669"/>
    <property type="project" value="UniProtKB-KW"/>
</dbReference>
<dbReference type="Gene3D" id="1.20.930.60">
    <property type="match status" value="1"/>
</dbReference>
<evidence type="ECO:0000256" key="4">
    <source>
        <dbReference type="ARBA" id="ARBA00022723"/>
    </source>
</evidence>
<dbReference type="GO" id="GO:0006974">
    <property type="term" value="P:DNA damage response"/>
    <property type="evidence" value="ECO:0007669"/>
    <property type="project" value="TreeGrafter"/>
</dbReference>
<dbReference type="Proteomes" id="UP000576082">
    <property type="component" value="Unassembled WGS sequence"/>
</dbReference>
<comment type="similarity">
    <text evidence="3">Belongs to the damage-control phosphatase family. Sugar phosphate phosphatase III subfamily.</text>
</comment>
<protein>
    <submittedName>
        <fullName evidence="9">Protein-glutamate O-methyltransferase family protein</fullName>
    </submittedName>
</protein>
<dbReference type="InterPro" id="IPR039763">
    <property type="entry name" value="ARMT1"/>
</dbReference>
<dbReference type="EMBL" id="JABANE010000028">
    <property type="protein sequence ID" value="NME68755.1"/>
    <property type="molecule type" value="Genomic_DNA"/>
</dbReference>
<sequence length="390" mass="45229">MCRKTYNFDKMHQLIHTSDRSSFAYYTVKNRIASIVEKLIAHYQLNSDSKLSVLKQTIPDAPLPLIQELETENALQNQFIKEINEAITQEQYRWDNAPFIVVESYFYHKLLELTKQDGIQEDYFSFIKNDFNVRTFENMQKSYAEYQKLSTHTVDNFGTLLKLDLLGNKADLSQSSDTYSQTSASSILIDHSAEVFEKIENSRQVDIILDNAGEELFADLILSHYLLTKTNVKEVVLHFKIMPYFVSDALISDFNYLMHSLKKQEGLKDFVEEIEALIQNNQLTLKSHEYWSSSNDYKNIPSQLNQTLSQSDLLIFKGDLNYRKLVGDYDYDCTIKTNTLVDYLPTDCLMLRVLKSEVMVGLEASQIPSESDHSWKYNGEYSLMELVESN</sequence>
<dbReference type="PANTHER" id="PTHR12260:SF6">
    <property type="entry name" value="DAMAGE-CONTROL PHOSPHATASE ARMT1"/>
    <property type="match status" value="1"/>
</dbReference>
<evidence type="ECO:0000313" key="9">
    <source>
        <dbReference type="EMBL" id="NME68755.1"/>
    </source>
</evidence>
<organism evidence="9 10">
    <name type="scientific">Flammeovirga aprica JL-4</name>
    <dbReference type="NCBI Taxonomy" id="694437"/>
    <lineage>
        <taxon>Bacteria</taxon>
        <taxon>Pseudomonadati</taxon>
        <taxon>Bacteroidota</taxon>
        <taxon>Cytophagia</taxon>
        <taxon>Cytophagales</taxon>
        <taxon>Flammeovirgaceae</taxon>
        <taxon>Flammeovirga</taxon>
    </lineage>
</organism>